<keyword evidence="2" id="KW-1185">Reference proteome</keyword>
<gene>
    <name evidence="1" type="ORF">HZH66_002528</name>
</gene>
<organism evidence="1 2">
    <name type="scientific">Vespula vulgaris</name>
    <name type="common">Yellow jacket</name>
    <name type="synonym">Wasp</name>
    <dbReference type="NCBI Taxonomy" id="7454"/>
    <lineage>
        <taxon>Eukaryota</taxon>
        <taxon>Metazoa</taxon>
        <taxon>Ecdysozoa</taxon>
        <taxon>Arthropoda</taxon>
        <taxon>Hexapoda</taxon>
        <taxon>Insecta</taxon>
        <taxon>Pterygota</taxon>
        <taxon>Neoptera</taxon>
        <taxon>Endopterygota</taxon>
        <taxon>Hymenoptera</taxon>
        <taxon>Apocrita</taxon>
        <taxon>Aculeata</taxon>
        <taxon>Vespoidea</taxon>
        <taxon>Vespidae</taxon>
        <taxon>Vespinae</taxon>
        <taxon>Vespula</taxon>
    </lineage>
</organism>
<protein>
    <submittedName>
        <fullName evidence="1">Uncharacterized protein</fullName>
    </submittedName>
</protein>
<name>A0A834KJL1_VESVU</name>
<accession>A0A834KJL1</accession>
<reference evidence="1" key="1">
    <citation type="journal article" date="2020" name="G3 (Bethesda)">
        <title>High-Quality Assemblies for Three Invasive Social Wasps from the &lt;i&gt;Vespula&lt;/i&gt; Genus.</title>
        <authorList>
            <person name="Harrop T.W.R."/>
            <person name="Guhlin J."/>
            <person name="McLaughlin G.M."/>
            <person name="Permina E."/>
            <person name="Stockwell P."/>
            <person name="Gilligan J."/>
            <person name="Le Lec M.F."/>
            <person name="Gruber M.A.M."/>
            <person name="Quinn O."/>
            <person name="Lovegrove M."/>
            <person name="Duncan E.J."/>
            <person name="Remnant E.J."/>
            <person name="Van Eeckhoven J."/>
            <person name="Graham B."/>
            <person name="Knapp R.A."/>
            <person name="Langford K.W."/>
            <person name="Kronenberg Z."/>
            <person name="Press M.O."/>
            <person name="Eacker S.M."/>
            <person name="Wilson-Rankin E.E."/>
            <person name="Purcell J."/>
            <person name="Lester P.J."/>
            <person name="Dearden P.K."/>
        </authorList>
    </citation>
    <scope>NUCLEOTIDE SEQUENCE</scope>
    <source>
        <strain evidence="1">Marl-1</strain>
    </source>
</reference>
<comment type="caution">
    <text evidence="1">The sequence shown here is derived from an EMBL/GenBank/DDBJ whole genome shotgun (WGS) entry which is preliminary data.</text>
</comment>
<evidence type="ECO:0000313" key="2">
    <source>
        <dbReference type="Proteomes" id="UP000614350"/>
    </source>
</evidence>
<sequence>MEPKENLGMSNKNSLNFNEAFGACLSKKEYGIFECANHATLGVLRTFNEQDELNFGCLRLERADGYERELVDLDYDPRSFENVIKAAVKLIERRGMKWDLDYLYPGLQMRVGPTLNANGVLEFVLNERPPSYVDRQSGTDLRFESWLTQQLLSRTTCSRQHGQGHQVVPYSNKFLLFRKAADKAPVALPPGVQVQSCVSHTAILCGLLGWTSVYNVPQIHHSPLFNGFAQYDQPYESQINNNGPLYDHYHNLNFPYRPYRVPSNVEFAPYDRHVVREVVDVYDGSDQTDQSTRANKNFAWTKS</sequence>
<dbReference type="Proteomes" id="UP000614350">
    <property type="component" value="Unassembled WGS sequence"/>
</dbReference>
<dbReference type="EMBL" id="JACSEA010000002">
    <property type="protein sequence ID" value="KAF7407991.1"/>
    <property type="molecule type" value="Genomic_DNA"/>
</dbReference>
<dbReference type="AlphaFoldDB" id="A0A834KJL1"/>
<evidence type="ECO:0000313" key="1">
    <source>
        <dbReference type="EMBL" id="KAF7407991.1"/>
    </source>
</evidence>
<proteinExistence type="predicted"/>